<dbReference type="Pfam" id="PF01266">
    <property type="entry name" value="DAO"/>
    <property type="match status" value="1"/>
</dbReference>
<proteinExistence type="predicted"/>
<protein>
    <submittedName>
        <fullName evidence="2">FAD-dependent oxidoreductase</fullName>
    </submittedName>
</protein>
<gene>
    <name evidence="2" type="ORF">GT020_18380</name>
</gene>
<evidence type="ECO:0000313" key="2">
    <source>
        <dbReference type="EMBL" id="NAZ17995.1"/>
    </source>
</evidence>
<dbReference type="InterPro" id="IPR036188">
    <property type="entry name" value="FAD/NAD-bd_sf"/>
</dbReference>
<sequence>MADFDAETRKDDLRVGTPLWVKTPHSTLAAKRTLDRKHADVVVVGAGISGALVAEALTRQGRDVLILDRRPPVRGSTAASTAMIQHEIDVPLTRLQNRIGSRAANAAWRRSVKAVYDLVDLSRRLGIECS</sequence>
<dbReference type="EMBL" id="WYDN01000102">
    <property type="protein sequence ID" value="NAZ17995.1"/>
    <property type="molecule type" value="Genomic_DNA"/>
</dbReference>
<dbReference type="SUPFAM" id="SSF51905">
    <property type="entry name" value="FAD/NAD(P)-binding domain"/>
    <property type="match status" value="1"/>
</dbReference>
<dbReference type="AlphaFoldDB" id="A0A6L9GC49"/>
<feature type="non-terminal residue" evidence="2">
    <location>
        <position position="130"/>
    </location>
</feature>
<dbReference type="InterPro" id="IPR006076">
    <property type="entry name" value="FAD-dep_OxRdtase"/>
</dbReference>
<evidence type="ECO:0000259" key="1">
    <source>
        <dbReference type="Pfam" id="PF01266"/>
    </source>
</evidence>
<feature type="domain" description="FAD dependent oxidoreductase" evidence="1">
    <location>
        <begin position="40"/>
        <end position="129"/>
    </location>
</feature>
<dbReference type="Proteomes" id="UP000477543">
    <property type="component" value="Unassembled WGS sequence"/>
</dbReference>
<accession>A0A6L9GC49</accession>
<organism evidence="2 3">
    <name type="scientific">Glutamicibacter soli</name>
    <dbReference type="NCBI Taxonomy" id="453836"/>
    <lineage>
        <taxon>Bacteria</taxon>
        <taxon>Bacillati</taxon>
        <taxon>Actinomycetota</taxon>
        <taxon>Actinomycetes</taxon>
        <taxon>Micrococcales</taxon>
        <taxon>Micrococcaceae</taxon>
        <taxon>Glutamicibacter</taxon>
    </lineage>
</organism>
<dbReference type="Gene3D" id="3.50.50.60">
    <property type="entry name" value="FAD/NAD(P)-binding domain"/>
    <property type="match status" value="1"/>
</dbReference>
<name>A0A6L9GC49_9MICC</name>
<reference evidence="2 3" key="1">
    <citation type="submission" date="2020-01" db="EMBL/GenBank/DDBJ databases">
        <title>Glutamicibacter soli M275.</title>
        <authorList>
            <person name="Meng X."/>
        </authorList>
    </citation>
    <scope>NUCLEOTIDE SEQUENCE [LARGE SCALE GENOMIC DNA]</scope>
    <source>
        <strain evidence="2 3">M275</strain>
    </source>
</reference>
<evidence type="ECO:0000313" key="3">
    <source>
        <dbReference type="Proteomes" id="UP000477543"/>
    </source>
</evidence>
<comment type="caution">
    <text evidence="2">The sequence shown here is derived from an EMBL/GenBank/DDBJ whole genome shotgun (WGS) entry which is preliminary data.</text>
</comment>
<dbReference type="RefSeq" id="WP_161450274.1">
    <property type="nucleotide sequence ID" value="NZ_WYDN01000102.1"/>
</dbReference>